<keyword evidence="1 2" id="KW-0597">Phosphoprotein</keyword>
<dbReference type="RefSeq" id="WP_190443306.1">
    <property type="nucleotide sequence ID" value="NZ_JAMPKM010000032.1"/>
</dbReference>
<comment type="caution">
    <text evidence="4">The sequence shown here is derived from an EMBL/GenBank/DDBJ whole genome shotgun (WGS) entry which is preliminary data.</text>
</comment>
<dbReference type="SUPFAM" id="SSF52172">
    <property type="entry name" value="CheY-like"/>
    <property type="match status" value="1"/>
</dbReference>
<dbReference type="PANTHER" id="PTHR44591">
    <property type="entry name" value="STRESS RESPONSE REGULATOR PROTEIN 1"/>
    <property type="match status" value="1"/>
</dbReference>
<accession>A0ABV0JFG6</accession>
<keyword evidence="5" id="KW-1185">Reference proteome</keyword>
<dbReference type="CDD" id="cd17552">
    <property type="entry name" value="REC_RR468-like"/>
    <property type="match status" value="1"/>
</dbReference>
<proteinExistence type="predicted"/>
<dbReference type="PROSITE" id="PS50110">
    <property type="entry name" value="RESPONSE_REGULATORY"/>
    <property type="match status" value="1"/>
</dbReference>
<feature type="domain" description="Response regulatory" evidence="3">
    <location>
        <begin position="5"/>
        <end position="122"/>
    </location>
</feature>
<evidence type="ECO:0000256" key="1">
    <source>
        <dbReference type="ARBA" id="ARBA00022553"/>
    </source>
</evidence>
<sequence>MTTRRVLVIDDEEAIQEIIQACLEDLGGWEVLVAGSGSQGLLIAASEPLDGILLDVSMPEMNGFETLQKLQENLTTQKIPVTLLTARVQPEDKEQFAQLGIAGLILKPFDPLTLVEQVAEVFGW</sequence>
<dbReference type="PANTHER" id="PTHR44591:SF22">
    <property type="entry name" value="CHEY SUBFAMILY"/>
    <property type="match status" value="1"/>
</dbReference>
<reference evidence="4 5" key="1">
    <citation type="submission" date="2022-04" db="EMBL/GenBank/DDBJ databases">
        <title>Positive selection, recombination, and allopatry shape intraspecific diversity of widespread and dominant cyanobacteria.</title>
        <authorList>
            <person name="Wei J."/>
            <person name="Shu W."/>
            <person name="Hu C."/>
        </authorList>
    </citation>
    <scope>NUCLEOTIDE SEQUENCE [LARGE SCALE GENOMIC DNA]</scope>
    <source>
        <strain evidence="4 5">GB2-A4</strain>
    </source>
</reference>
<dbReference type="Pfam" id="PF00072">
    <property type="entry name" value="Response_reg"/>
    <property type="match status" value="1"/>
</dbReference>
<dbReference type="InterPro" id="IPR050595">
    <property type="entry name" value="Bact_response_regulator"/>
</dbReference>
<evidence type="ECO:0000313" key="4">
    <source>
        <dbReference type="EMBL" id="MEP0820513.1"/>
    </source>
</evidence>
<name>A0ABV0JFG6_9CYAN</name>
<dbReference type="InterPro" id="IPR001789">
    <property type="entry name" value="Sig_transdc_resp-reg_receiver"/>
</dbReference>
<dbReference type="Gene3D" id="3.40.50.2300">
    <property type="match status" value="1"/>
</dbReference>
<dbReference type="InterPro" id="IPR011006">
    <property type="entry name" value="CheY-like_superfamily"/>
</dbReference>
<dbReference type="Proteomes" id="UP001464891">
    <property type="component" value="Unassembled WGS sequence"/>
</dbReference>
<evidence type="ECO:0000256" key="2">
    <source>
        <dbReference type="PROSITE-ProRule" id="PRU00169"/>
    </source>
</evidence>
<dbReference type="EMBL" id="JAMPKM010000032">
    <property type="protein sequence ID" value="MEP0820513.1"/>
    <property type="molecule type" value="Genomic_DNA"/>
</dbReference>
<gene>
    <name evidence="4" type="ORF">NC998_25795</name>
</gene>
<evidence type="ECO:0000259" key="3">
    <source>
        <dbReference type="PROSITE" id="PS50110"/>
    </source>
</evidence>
<organism evidence="4 5">
    <name type="scientific">Trichocoleus desertorum GB2-A4</name>
    <dbReference type="NCBI Taxonomy" id="2933944"/>
    <lineage>
        <taxon>Bacteria</taxon>
        <taxon>Bacillati</taxon>
        <taxon>Cyanobacteriota</taxon>
        <taxon>Cyanophyceae</taxon>
        <taxon>Leptolyngbyales</taxon>
        <taxon>Trichocoleusaceae</taxon>
        <taxon>Trichocoleus</taxon>
    </lineage>
</organism>
<evidence type="ECO:0000313" key="5">
    <source>
        <dbReference type="Proteomes" id="UP001464891"/>
    </source>
</evidence>
<protein>
    <submittedName>
        <fullName evidence="4">Response regulator</fullName>
    </submittedName>
</protein>
<dbReference type="SMART" id="SM00448">
    <property type="entry name" value="REC"/>
    <property type="match status" value="1"/>
</dbReference>
<feature type="modified residue" description="4-aspartylphosphate" evidence="2">
    <location>
        <position position="55"/>
    </location>
</feature>